<evidence type="ECO:0000256" key="1">
    <source>
        <dbReference type="SAM" id="MobiDB-lite"/>
    </source>
</evidence>
<dbReference type="AlphaFoldDB" id="A0A8A1L583"/>
<gene>
    <name evidence="2" type="ORF">I7I53_08892</name>
</gene>
<feature type="region of interest" description="Disordered" evidence="1">
    <location>
        <begin position="42"/>
        <end position="66"/>
    </location>
</feature>
<accession>A0A8A1L583</accession>
<protein>
    <submittedName>
        <fullName evidence="2">No significant blast hit</fullName>
    </submittedName>
</protein>
<organism evidence="2 3">
    <name type="scientific">Ajellomyces capsulatus (strain H88)</name>
    <name type="common">Darling's disease fungus</name>
    <name type="synonym">Histoplasma capsulatum</name>
    <dbReference type="NCBI Taxonomy" id="544711"/>
    <lineage>
        <taxon>Eukaryota</taxon>
        <taxon>Fungi</taxon>
        <taxon>Dikarya</taxon>
        <taxon>Ascomycota</taxon>
        <taxon>Pezizomycotina</taxon>
        <taxon>Eurotiomycetes</taxon>
        <taxon>Eurotiomycetidae</taxon>
        <taxon>Onygenales</taxon>
        <taxon>Ajellomycetaceae</taxon>
        <taxon>Histoplasma</taxon>
    </lineage>
</organism>
<feature type="compositionally biased region" description="Basic residues" evidence="1">
    <location>
        <begin position="45"/>
        <end position="63"/>
    </location>
</feature>
<reference evidence="2" key="1">
    <citation type="submission" date="2021-01" db="EMBL/GenBank/DDBJ databases">
        <title>Chromosome-level genome assembly of a human fungal pathogen reveals clustering of transcriptionally co-regulated genes.</title>
        <authorList>
            <person name="Voorhies M."/>
            <person name="Cohen S."/>
            <person name="Shea T.P."/>
            <person name="Petrus S."/>
            <person name="Munoz J.F."/>
            <person name="Poplawski S."/>
            <person name="Goldman W.E."/>
            <person name="Michael T."/>
            <person name="Cuomo C.A."/>
            <person name="Sil A."/>
            <person name="Beyhan S."/>
        </authorList>
    </citation>
    <scope>NUCLEOTIDE SEQUENCE</scope>
    <source>
        <strain evidence="2">H88</strain>
    </source>
</reference>
<evidence type="ECO:0000313" key="3">
    <source>
        <dbReference type="Proteomes" id="UP000663419"/>
    </source>
</evidence>
<sequence>MPELQRRHFGPPISQIFPPTSSSYGVGMRRLFGNSEIAPREAFDRRKRYRQNTKGKPRKKEKKERRTIERVWEITKNTRAYFAPCLSQKRQFHP</sequence>
<name>A0A8A1L583_AJEC8</name>
<dbReference type="Proteomes" id="UP000663419">
    <property type="component" value="Chromosome 1"/>
</dbReference>
<evidence type="ECO:0000313" key="2">
    <source>
        <dbReference type="EMBL" id="QSS48780.1"/>
    </source>
</evidence>
<proteinExistence type="predicted"/>
<dbReference type="VEuPathDB" id="FungiDB:I7I53_08892"/>
<feature type="region of interest" description="Disordered" evidence="1">
    <location>
        <begin position="1"/>
        <end position="24"/>
    </location>
</feature>
<dbReference type="EMBL" id="CP069102">
    <property type="protein sequence ID" value="QSS48780.1"/>
    <property type="molecule type" value="Genomic_DNA"/>
</dbReference>